<sequence>MLFVIKNLFGYIRPYKLLSSLFFLTLALDLLFLSLAPLSFQMIIDRAIVPKDMHVFSVIMIVLAISGFICVSAGMISDYVLAKLNARVQNDLRQKLFAHMQYLPVSYFHKTRSGELVSYFSVDLPVIDRSLAILFTTGIQSLAVVTISTMVLFYLEWVMALCILVGAILIFTGPYLLGRRAHAINAAYKEQLAAMTNDVQENTKAQMVIKGFNLQDVMIDKFNERLKLLLVSNFRKNLMAAKLERIPALCLLLINFTIIGFGSYLALTGRISVGSLVAFFTMYTSMGNAVFNLTFTLPLITDAQVSMERIQKVLNEPSEKVDHTTAEQPDLRLTEVSIKNVAFGYQENQLSINQVSMQIPARTKVAIVGSSGSGKSTIVQLLLGFYQPSSGQIEINGTKLDECNRGAFRNHVGVVFQDNFLFHGTIAENIRLGKLDATYEELRMAAQQAEIHDFIMSLPDKYETLVLDGGSNLSGGQRQRLAIARAILRNPSLLILDEATSALDPISEASINKTFAKLSNDRTVITVTHRLSTITDMDQIFVLEQGELVEHGTHFQLLQKRGYYRRLWDKQSALSRPEGGMDVPGVDVPDMLHLFQSETFTAGQTIIREGEAAEKFHLLARGKVEVSQTSAESDEQIRLAILEDGDHFGETDQTGALQTTTVTALTSCVVLTLPLKVFQYIRSQHSAIGKNVQQPIR</sequence>
<feature type="transmembrane region" description="Helical" evidence="10">
    <location>
        <begin position="273"/>
        <end position="300"/>
    </location>
</feature>
<dbReference type="GO" id="GO:0005886">
    <property type="term" value="C:plasma membrane"/>
    <property type="evidence" value="ECO:0007669"/>
    <property type="project" value="UniProtKB-SubCell"/>
</dbReference>
<dbReference type="CDD" id="cd07346">
    <property type="entry name" value="ABC_6TM_exporters"/>
    <property type="match status" value="1"/>
</dbReference>
<dbReference type="Pfam" id="PF00664">
    <property type="entry name" value="ABC_membrane"/>
    <property type="match status" value="1"/>
</dbReference>
<gene>
    <name evidence="14" type="ORF">AB432_008975</name>
</gene>
<accession>A0A2Z4MFE8</accession>
<keyword evidence="9" id="KW-0010">Activator</keyword>
<dbReference type="InterPro" id="IPR039421">
    <property type="entry name" value="Type_1_exporter"/>
</dbReference>
<evidence type="ECO:0000256" key="2">
    <source>
        <dbReference type="ARBA" id="ARBA00022448"/>
    </source>
</evidence>
<dbReference type="SUPFAM" id="SSF90123">
    <property type="entry name" value="ABC transporter transmembrane region"/>
    <property type="match status" value="1"/>
</dbReference>
<dbReference type="InterPro" id="IPR011527">
    <property type="entry name" value="ABC1_TM_dom"/>
</dbReference>
<proteinExistence type="predicted"/>
<dbReference type="Gene3D" id="2.60.120.10">
    <property type="entry name" value="Jelly Rolls"/>
    <property type="match status" value="1"/>
</dbReference>
<dbReference type="InterPro" id="IPR018490">
    <property type="entry name" value="cNMP-bd_dom_sf"/>
</dbReference>
<feature type="transmembrane region" description="Helical" evidence="10">
    <location>
        <begin position="56"/>
        <end position="81"/>
    </location>
</feature>
<evidence type="ECO:0000313" key="15">
    <source>
        <dbReference type="Proteomes" id="UP000036061"/>
    </source>
</evidence>
<protein>
    <submittedName>
        <fullName evidence="14">ATP-binding cassette domain-containing protein</fullName>
    </submittedName>
</protein>
<dbReference type="GO" id="GO:0015421">
    <property type="term" value="F:ABC-type oligopeptide transporter activity"/>
    <property type="evidence" value="ECO:0007669"/>
    <property type="project" value="TreeGrafter"/>
</dbReference>
<comment type="subcellular location">
    <subcellularLocation>
        <location evidence="1">Cell membrane</location>
        <topology evidence="1">Multi-pass membrane protein</topology>
    </subcellularLocation>
</comment>
<dbReference type="CDD" id="cd00038">
    <property type="entry name" value="CAP_ED"/>
    <property type="match status" value="1"/>
</dbReference>
<evidence type="ECO:0000256" key="8">
    <source>
        <dbReference type="ARBA" id="ARBA00023136"/>
    </source>
</evidence>
<name>A0A2Z4MFE8_BREBE</name>
<keyword evidence="4 10" id="KW-0812">Transmembrane</keyword>
<dbReference type="GO" id="GO:0016887">
    <property type="term" value="F:ATP hydrolysis activity"/>
    <property type="evidence" value="ECO:0007669"/>
    <property type="project" value="InterPro"/>
</dbReference>
<keyword evidence="5" id="KW-0547">Nucleotide-binding</keyword>
<feature type="domain" description="ABC transporter" evidence="12">
    <location>
        <begin position="336"/>
        <end position="570"/>
    </location>
</feature>
<evidence type="ECO:0000259" key="13">
    <source>
        <dbReference type="PROSITE" id="PS50929"/>
    </source>
</evidence>
<dbReference type="PROSITE" id="PS00211">
    <property type="entry name" value="ABC_TRANSPORTER_1"/>
    <property type="match status" value="1"/>
</dbReference>
<dbReference type="SUPFAM" id="SSF51206">
    <property type="entry name" value="cAMP-binding domain-like"/>
    <property type="match status" value="1"/>
</dbReference>
<dbReference type="PROSITE" id="PS50893">
    <property type="entry name" value="ABC_TRANSPORTER_2"/>
    <property type="match status" value="1"/>
</dbReference>
<dbReference type="SMART" id="SM00382">
    <property type="entry name" value="AAA"/>
    <property type="match status" value="1"/>
</dbReference>
<dbReference type="Proteomes" id="UP000036061">
    <property type="component" value="Chromosome"/>
</dbReference>
<dbReference type="Gene3D" id="1.20.1560.10">
    <property type="entry name" value="ABC transporter type 1, transmembrane domain"/>
    <property type="match status" value="1"/>
</dbReference>
<evidence type="ECO:0000256" key="10">
    <source>
        <dbReference type="SAM" id="Phobius"/>
    </source>
</evidence>
<feature type="domain" description="Cyclic nucleotide-binding" evidence="11">
    <location>
        <begin position="590"/>
        <end position="681"/>
    </location>
</feature>
<evidence type="ECO:0000259" key="12">
    <source>
        <dbReference type="PROSITE" id="PS50893"/>
    </source>
</evidence>
<dbReference type="EMBL" id="CP030117">
    <property type="protein sequence ID" value="AWX55163.1"/>
    <property type="molecule type" value="Genomic_DNA"/>
</dbReference>
<keyword evidence="7 10" id="KW-1133">Transmembrane helix</keyword>
<dbReference type="InterPro" id="IPR027417">
    <property type="entry name" value="P-loop_NTPase"/>
</dbReference>
<dbReference type="InterPro" id="IPR014710">
    <property type="entry name" value="RmlC-like_jellyroll"/>
</dbReference>
<organism evidence="14 15">
    <name type="scientific">Brevibacillus brevis</name>
    <name type="common">Bacillus brevis</name>
    <dbReference type="NCBI Taxonomy" id="1393"/>
    <lineage>
        <taxon>Bacteria</taxon>
        <taxon>Bacillati</taxon>
        <taxon>Bacillota</taxon>
        <taxon>Bacilli</taxon>
        <taxon>Bacillales</taxon>
        <taxon>Paenibacillaceae</taxon>
        <taxon>Brevibacillus</taxon>
    </lineage>
</organism>
<keyword evidence="2" id="KW-0813">Transport</keyword>
<evidence type="ECO:0000256" key="3">
    <source>
        <dbReference type="ARBA" id="ARBA00022475"/>
    </source>
</evidence>
<dbReference type="PANTHER" id="PTHR43394">
    <property type="entry name" value="ATP-DEPENDENT PERMEASE MDL1, MITOCHONDRIAL"/>
    <property type="match status" value="1"/>
</dbReference>
<evidence type="ECO:0000256" key="9">
    <source>
        <dbReference type="ARBA" id="ARBA00023159"/>
    </source>
</evidence>
<dbReference type="FunFam" id="3.40.50.300:FF:000221">
    <property type="entry name" value="Multidrug ABC transporter ATP-binding protein"/>
    <property type="match status" value="1"/>
</dbReference>
<feature type="transmembrane region" description="Helical" evidence="10">
    <location>
        <begin position="21"/>
        <end position="44"/>
    </location>
</feature>
<feature type="transmembrane region" description="Helical" evidence="10">
    <location>
        <begin position="157"/>
        <end position="177"/>
    </location>
</feature>
<keyword evidence="6 14" id="KW-0067">ATP-binding</keyword>
<dbReference type="InterPro" id="IPR017871">
    <property type="entry name" value="ABC_transporter-like_CS"/>
</dbReference>
<feature type="domain" description="ABC transmembrane type-1" evidence="13">
    <location>
        <begin position="21"/>
        <end position="302"/>
    </location>
</feature>
<dbReference type="GO" id="GO:0005524">
    <property type="term" value="F:ATP binding"/>
    <property type="evidence" value="ECO:0007669"/>
    <property type="project" value="UniProtKB-KW"/>
</dbReference>
<dbReference type="SMART" id="SM00100">
    <property type="entry name" value="cNMP"/>
    <property type="match status" value="1"/>
</dbReference>
<keyword evidence="8 10" id="KW-0472">Membrane</keyword>
<dbReference type="SUPFAM" id="SSF52540">
    <property type="entry name" value="P-loop containing nucleoside triphosphate hydrolases"/>
    <property type="match status" value="1"/>
</dbReference>
<dbReference type="PANTHER" id="PTHR43394:SF1">
    <property type="entry name" value="ATP-BINDING CASSETTE SUB-FAMILY B MEMBER 10, MITOCHONDRIAL"/>
    <property type="match status" value="1"/>
</dbReference>
<dbReference type="InterPro" id="IPR003593">
    <property type="entry name" value="AAA+_ATPase"/>
</dbReference>
<reference evidence="14 15" key="1">
    <citation type="journal article" date="2015" name="Genome Announc.">
        <title>Draft Genome Sequence of Brevibacillus brevis DZQ7, a Plant Growth-Promoting Rhizobacterium with Broad-Spectrum Antimicrobial Activity.</title>
        <authorList>
            <person name="Hou Q."/>
            <person name="Wang C."/>
            <person name="Hou X."/>
            <person name="Xia Z."/>
            <person name="Ye J."/>
            <person name="Liu K."/>
            <person name="Liu H."/>
            <person name="Wang J."/>
            <person name="Guo H."/>
            <person name="Yu X."/>
            <person name="Yang Y."/>
            <person name="Du B."/>
            <person name="Ding Y."/>
        </authorList>
    </citation>
    <scope>NUCLEOTIDE SEQUENCE [LARGE SCALE GENOMIC DNA]</scope>
    <source>
        <strain evidence="14 15">DZQ7</strain>
    </source>
</reference>
<dbReference type="Pfam" id="PF00027">
    <property type="entry name" value="cNMP_binding"/>
    <property type="match status" value="1"/>
</dbReference>
<dbReference type="Gene3D" id="3.40.50.300">
    <property type="entry name" value="P-loop containing nucleotide triphosphate hydrolases"/>
    <property type="match status" value="1"/>
</dbReference>
<dbReference type="InterPro" id="IPR000595">
    <property type="entry name" value="cNMP-bd_dom"/>
</dbReference>
<evidence type="ECO:0000256" key="5">
    <source>
        <dbReference type="ARBA" id="ARBA00022741"/>
    </source>
</evidence>
<feature type="transmembrane region" description="Helical" evidence="10">
    <location>
        <begin position="246"/>
        <end position="267"/>
    </location>
</feature>
<dbReference type="InterPro" id="IPR036640">
    <property type="entry name" value="ABC1_TM_sf"/>
</dbReference>
<dbReference type="PROSITE" id="PS50929">
    <property type="entry name" value="ABC_TM1F"/>
    <property type="match status" value="1"/>
</dbReference>
<evidence type="ECO:0000256" key="4">
    <source>
        <dbReference type="ARBA" id="ARBA00022692"/>
    </source>
</evidence>
<evidence type="ECO:0000256" key="6">
    <source>
        <dbReference type="ARBA" id="ARBA00022840"/>
    </source>
</evidence>
<dbReference type="AlphaFoldDB" id="A0A2Z4MFE8"/>
<evidence type="ECO:0000313" key="14">
    <source>
        <dbReference type="EMBL" id="AWX55163.1"/>
    </source>
</evidence>
<dbReference type="Pfam" id="PF00005">
    <property type="entry name" value="ABC_tran"/>
    <property type="match status" value="1"/>
</dbReference>
<dbReference type="RefSeq" id="WP_048031988.1">
    <property type="nucleotide sequence ID" value="NZ_CP030117.1"/>
</dbReference>
<feature type="transmembrane region" description="Helical" evidence="10">
    <location>
        <begin position="131"/>
        <end position="151"/>
    </location>
</feature>
<keyword evidence="3" id="KW-1003">Cell membrane</keyword>
<evidence type="ECO:0000256" key="7">
    <source>
        <dbReference type="ARBA" id="ARBA00022989"/>
    </source>
</evidence>
<evidence type="ECO:0000259" key="11">
    <source>
        <dbReference type="PROSITE" id="PS50042"/>
    </source>
</evidence>
<evidence type="ECO:0000256" key="1">
    <source>
        <dbReference type="ARBA" id="ARBA00004651"/>
    </source>
</evidence>
<dbReference type="InterPro" id="IPR003439">
    <property type="entry name" value="ABC_transporter-like_ATP-bd"/>
</dbReference>
<dbReference type="PROSITE" id="PS50042">
    <property type="entry name" value="CNMP_BINDING_3"/>
    <property type="match status" value="1"/>
</dbReference>